<evidence type="ECO:0000313" key="2">
    <source>
        <dbReference type="Proteomes" id="UP000274358"/>
    </source>
</evidence>
<comment type="caution">
    <text evidence="1">The sequence shown here is derived from an EMBL/GenBank/DDBJ whole genome shotgun (WGS) entry which is preliminary data.</text>
</comment>
<dbReference type="Proteomes" id="UP000274358">
    <property type="component" value="Unassembled WGS sequence"/>
</dbReference>
<organism evidence="1 2">
    <name type="scientific">Dyella choica</name>
    <dbReference type="NCBI Taxonomy" id="1927959"/>
    <lineage>
        <taxon>Bacteria</taxon>
        <taxon>Pseudomonadati</taxon>
        <taxon>Pseudomonadota</taxon>
        <taxon>Gammaproteobacteria</taxon>
        <taxon>Lysobacterales</taxon>
        <taxon>Rhodanobacteraceae</taxon>
        <taxon>Dyella</taxon>
    </lineage>
</organism>
<evidence type="ECO:0000313" key="1">
    <source>
        <dbReference type="EMBL" id="RUL71440.1"/>
    </source>
</evidence>
<dbReference type="AlphaFoldDB" id="A0A3S0PL40"/>
<sequence length="283" mass="31087">MGFQERNACPAIVVVHPRIVRRTSHMPVSLLTAGIGGLLLSGCISRPIKPASQLQPPVSKVLQDRAAYLHQAFTIDALPRSVRNTLATDVSAPAFQRITVDTRIRTFKTGVAAPQNFASHTVYEDLGKGLIRAWSTTDSNGFNASSDFWLAYHNYVGLLSQRVAPTASAMPAMWGIEQFDRFQSGLSAENMIYSLQSGYLGRSSVPQPSQLACQLGRTYAGTTVNTAIAGSVRDMDCQVSNANGVVVEKRRYVYLEQYRFALVVHMQNASKEDNLEIVDFKVE</sequence>
<keyword evidence="2" id="KW-1185">Reference proteome</keyword>
<protein>
    <submittedName>
        <fullName evidence="1">Uncharacterized protein</fullName>
    </submittedName>
</protein>
<name>A0A3S0PL40_9GAMM</name>
<reference evidence="1 2" key="1">
    <citation type="submission" date="2018-12" db="EMBL/GenBank/DDBJ databases">
        <title>Dyella dinghuensis sp. nov. DHOA06 and Dyella choica sp. nov. 4M-K27, isolated from forest soil.</title>
        <authorList>
            <person name="Qiu L.-H."/>
            <person name="Gao Z.-H."/>
        </authorList>
    </citation>
    <scope>NUCLEOTIDE SEQUENCE [LARGE SCALE GENOMIC DNA]</scope>
    <source>
        <strain evidence="1 2">4M-K27</strain>
    </source>
</reference>
<dbReference type="RefSeq" id="WP_126686334.1">
    <property type="nucleotide sequence ID" value="NZ_RYYV01000018.1"/>
</dbReference>
<accession>A0A3S0PL40</accession>
<dbReference type="EMBL" id="RYYV01000018">
    <property type="protein sequence ID" value="RUL71440.1"/>
    <property type="molecule type" value="Genomic_DNA"/>
</dbReference>
<dbReference type="OrthoDB" id="5947001at2"/>
<proteinExistence type="predicted"/>
<gene>
    <name evidence="1" type="ORF">EKH80_18815</name>
</gene>